<feature type="compositionally biased region" description="Basic and acidic residues" evidence="1">
    <location>
        <begin position="16"/>
        <end position="46"/>
    </location>
</feature>
<keyword evidence="2" id="KW-0645">Protease</keyword>
<dbReference type="GO" id="GO:0006508">
    <property type="term" value="P:proteolysis"/>
    <property type="evidence" value="ECO:0007669"/>
    <property type="project" value="UniProtKB-KW"/>
</dbReference>
<dbReference type="Gene3D" id="3.90.226.10">
    <property type="entry name" value="2-enoyl-CoA Hydratase, Chain A, domain 1"/>
    <property type="match status" value="1"/>
</dbReference>
<feature type="compositionally biased region" description="Basic and acidic residues" evidence="1">
    <location>
        <begin position="54"/>
        <end position="84"/>
    </location>
</feature>
<evidence type="ECO:0000256" key="1">
    <source>
        <dbReference type="SAM" id="MobiDB-lite"/>
    </source>
</evidence>
<protein>
    <submittedName>
        <fullName evidence="2">ATP-dependent protease ClpP protease subunit</fullName>
    </submittedName>
</protein>
<evidence type="ECO:0000313" key="3">
    <source>
        <dbReference type="Proteomes" id="UP001549106"/>
    </source>
</evidence>
<accession>A0ABV2LZZ3</accession>
<reference evidence="2 3" key="1">
    <citation type="submission" date="2024-06" db="EMBL/GenBank/DDBJ databases">
        <title>Genomic Encyclopedia of Type Strains, Phase IV (KMG-IV): sequencing the most valuable type-strain genomes for metagenomic binning, comparative biology and taxonomic classification.</title>
        <authorList>
            <person name="Goeker M."/>
        </authorList>
    </citation>
    <scope>NUCLEOTIDE SEQUENCE [LARGE SCALE GENOMIC DNA]</scope>
    <source>
        <strain evidence="2 3">DSM 29492</strain>
    </source>
</reference>
<sequence length="302" mass="33568">MSEKGKRQQMNYDQKVLSEYEGKENGYAEEKFLNQENIKEEQHPMEKMISGADENGKSQKNAETKPEDTGYEQEKLENQDRKNEQIKEMGQVTLDRNPRKHHVELLTIIGEVEGHESAPSQSKTTKYEHVLPKLALVEDDEDVDGLLILLNTVGGDVEAGLAIAEMIASLSIPTVSLVLGGGHSIGVPMAVSADYSFVVPSATMVIHPVRSSGMFIGVAQTYRNMEKIQDRITGFIASHSHISQKRLEELMLDTTQLVKDVGTMLEGREAVKEGLIDEVGGMKEALAKLYELIDLQKAEKKM</sequence>
<evidence type="ECO:0000313" key="2">
    <source>
        <dbReference type="EMBL" id="MET3749780.1"/>
    </source>
</evidence>
<organism evidence="2 3">
    <name type="scientific">Blautia caecimuris</name>
    <dbReference type="NCBI Taxonomy" id="1796615"/>
    <lineage>
        <taxon>Bacteria</taxon>
        <taxon>Bacillati</taxon>
        <taxon>Bacillota</taxon>
        <taxon>Clostridia</taxon>
        <taxon>Lachnospirales</taxon>
        <taxon>Lachnospiraceae</taxon>
        <taxon>Blautia</taxon>
    </lineage>
</organism>
<dbReference type="Pfam" id="PF00574">
    <property type="entry name" value="CLP_protease"/>
    <property type="match status" value="1"/>
</dbReference>
<dbReference type="GO" id="GO:0008233">
    <property type="term" value="F:peptidase activity"/>
    <property type="evidence" value="ECO:0007669"/>
    <property type="project" value="UniProtKB-KW"/>
</dbReference>
<dbReference type="Proteomes" id="UP001549106">
    <property type="component" value="Unassembled WGS sequence"/>
</dbReference>
<dbReference type="SUPFAM" id="SSF52096">
    <property type="entry name" value="ClpP/crotonase"/>
    <property type="match status" value="1"/>
</dbReference>
<keyword evidence="2" id="KW-0378">Hydrolase</keyword>
<dbReference type="InterPro" id="IPR029045">
    <property type="entry name" value="ClpP/crotonase-like_dom_sf"/>
</dbReference>
<comment type="caution">
    <text evidence="2">The sequence shown here is derived from an EMBL/GenBank/DDBJ whole genome shotgun (WGS) entry which is preliminary data.</text>
</comment>
<proteinExistence type="predicted"/>
<name>A0ABV2LZZ3_9FIRM</name>
<keyword evidence="3" id="KW-1185">Reference proteome</keyword>
<dbReference type="InterPro" id="IPR023562">
    <property type="entry name" value="ClpP/TepA"/>
</dbReference>
<gene>
    <name evidence="2" type="ORF">ABID24_001014</name>
</gene>
<feature type="region of interest" description="Disordered" evidence="1">
    <location>
        <begin position="1"/>
        <end position="84"/>
    </location>
</feature>
<dbReference type="EMBL" id="JBEPMJ010000005">
    <property type="protein sequence ID" value="MET3749780.1"/>
    <property type="molecule type" value="Genomic_DNA"/>
</dbReference>